<evidence type="ECO:0000313" key="1">
    <source>
        <dbReference type="EMBL" id="GIX77329.1"/>
    </source>
</evidence>
<dbReference type="EMBL" id="BPLR01020320">
    <property type="protein sequence ID" value="GIX77329.1"/>
    <property type="molecule type" value="Genomic_DNA"/>
</dbReference>
<gene>
    <name evidence="1" type="ORF">CEXT_76641</name>
</gene>
<name>A0AAV4MZH8_CAEEX</name>
<protein>
    <submittedName>
        <fullName evidence="1">Uncharacterized protein</fullName>
    </submittedName>
</protein>
<sequence length="106" mass="12154">MSPIVSCKGCEKRFNVDRKYSKCSLKKMGRECAFSEIMPTLRINRCLRNSQMPKSIRLRCCVRNFSGQNTVSRAILEREVRLISSVFTFRIRCRPTSINTDLGSAA</sequence>
<reference evidence="1 2" key="1">
    <citation type="submission" date="2021-06" db="EMBL/GenBank/DDBJ databases">
        <title>Caerostris extrusa draft genome.</title>
        <authorList>
            <person name="Kono N."/>
            <person name="Arakawa K."/>
        </authorList>
    </citation>
    <scope>NUCLEOTIDE SEQUENCE [LARGE SCALE GENOMIC DNA]</scope>
</reference>
<dbReference type="Proteomes" id="UP001054945">
    <property type="component" value="Unassembled WGS sequence"/>
</dbReference>
<dbReference type="AlphaFoldDB" id="A0AAV4MZH8"/>
<comment type="caution">
    <text evidence="1">The sequence shown here is derived from an EMBL/GenBank/DDBJ whole genome shotgun (WGS) entry which is preliminary data.</text>
</comment>
<accession>A0AAV4MZH8</accession>
<evidence type="ECO:0000313" key="2">
    <source>
        <dbReference type="Proteomes" id="UP001054945"/>
    </source>
</evidence>
<proteinExistence type="predicted"/>
<organism evidence="1 2">
    <name type="scientific">Caerostris extrusa</name>
    <name type="common">Bark spider</name>
    <name type="synonym">Caerostris bankana</name>
    <dbReference type="NCBI Taxonomy" id="172846"/>
    <lineage>
        <taxon>Eukaryota</taxon>
        <taxon>Metazoa</taxon>
        <taxon>Ecdysozoa</taxon>
        <taxon>Arthropoda</taxon>
        <taxon>Chelicerata</taxon>
        <taxon>Arachnida</taxon>
        <taxon>Araneae</taxon>
        <taxon>Araneomorphae</taxon>
        <taxon>Entelegynae</taxon>
        <taxon>Araneoidea</taxon>
        <taxon>Araneidae</taxon>
        <taxon>Caerostris</taxon>
    </lineage>
</organism>
<keyword evidence="2" id="KW-1185">Reference proteome</keyword>